<dbReference type="RefSeq" id="WP_143125600.1">
    <property type="nucleotide sequence ID" value="NZ_VJMG01000030.1"/>
</dbReference>
<proteinExistence type="predicted"/>
<keyword evidence="4" id="KW-1185">Reference proteome</keyword>
<dbReference type="PANTHER" id="PTHR30535">
    <property type="entry name" value="VITAMIN B12-BINDING PROTEIN"/>
    <property type="match status" value="1"/>
</dbReference>
<dbReference type="Proteomes" id="UP000316801">
    <property type="component" value="Unassembled WGS sequence"/>
</dbReference>
<evidence type="ECO:0000259" key="2">
    <source>
        <dbReference type="PROSITE" id="PS50983"/>
    </source>
</evidence>
<reference evidence="3 4" key="1">
    <citation type="submission" date="2019-07" db="EMBL/GenBank/DDBJ databases">
        <title>Ln-dependent methylotrophs.</title>
        <authorList>
            <person name="Tani A."/>
        </authorList>
    </citation>
    <scope>NUCLEOTIDE SEQUENCE [LARGE SCALE GENOMIC DNA]</scope>
    <source>
        <strain evidence="3 4">SM12</strain>
    </source>
</reference>
<feature type="signal peptide" evidence="1">
    <location>
        <begin position="1"/>
        <end position="25"/>
    </location>
</feature>
<gene>
    <name evidence="3" type="ORF">FNA46_12870</name>
</gene>
<dbReference type="Gene3D" id="3.40.50.1980">
    <property type="entry name" value="Nitrogenase molybdenum iron protein domain"/>
    <property type="match status" value="2"/>
</dbReference>
<dbReference type="AlphaFoldDB" id="A0A549T9S2"/>
<keyword evidence="1" id="KW-0732">Signal</keyword>
<feature type="chain" id="PRO_5022203674" evidence="1">
    <location>
        <begin position="26"/>
        <end position="379"/>
    </location>
</feature>
<dbReference type="InterPro" id="IPR050902">
    <property type="entry name" value="ABC_Transporter_SBP"/>
</dbReference>
<dbReference type="SUPFAM" id="SSF53807">
    <property type="entry name" value="Helical backbone' metal receptor"/>
    <property type="match status" value="1"/>
</dbReference>
<dbReference type="PANTHER" id="PTHR30535:SF34">
    <property type="entry name" value="MOLYBDATE-BINDING PROTEIN MOLA"/>
    <property type="match status" value="1"/>
</dbReference>
<comment type="caution">
    <text evidence="3">The sequence shown here is derived from an EMBL/GenBank/DDBJ whole genome shotgun (WGS) entry which is preliminary data.</text>
</comment>
<accession>A0A549T9S2</accession>
<dbReference type="PROSITE" id="PS50983">
    <property type="entry name" value="FE_B12_PBP"/>
    <property type="match status" value="1"/>
</dbReference>
<protein>
    <submittedName>
        <fullName evidence="3">ABC transporter substrate-binding protein</fullName>
    </submittedName>
</protein>
<sequence length="379" mass="41595">MKLFSRLRLALQASLFALPALTAHATDYPLTVTDFAGRSVEIKSEPKRVVLQDGRDLFTLALLDRQDPLQRVVAWNNILSRSDRQGWALFQKKWPESAARPVDMKFGDDGQMNMEQIVAARPDLVIVHARVKQALEDAHVLDSLKALGVPVLMIDSEMEPAVNAVKSVELLGKVLNREKEAEEYAGFYRSHQKAVDDAIAGTAKPKVFIEALAGRKGADFCCFTHGDVYWGKLVQAAGGENLGTRMLSGRTGDVALESIIGAQPDVYMMSGTPFEDKAAVSPAFGFDIDRASVEQGMSRLMARKGFEHIKAVQDGHVVGLYHQLYSSVWNIYAIEYLAKALHPDETKAIDPDADLKTILTRMTGLGDVPVVFGARLAGK</sequence>
<dbReference type="Pfam" id="PF01497">
    <property type="entry name" value="Peripla_BP_2"/>
    <property type="match status" value="1"/>
</dbReference>
<evidence type="ECO:0000256" key="1">
    <source>
        <dbReference type="SAM" id="SignalP"/>
    </source>
</evidence>
<dbReference type="EMBL" id="VJMG01000030">
    <property type="protein sequence ID" value="TRL38617.1"/>
    <property type="molecule type" value="Genomic_DNA"/>
</dbReference>
<evidence type="ECO:0000313" key="3">
    <source>
        <dbReference type="EMBL" id="TRL38617.1"/>
    </source>
</evidence>
<evidence type="ECO:0000313" key="4">
    <source>
        <dbReference type="Proteomes" id="UP000316801"/>
    </source>
</evidence>
<organism evidence="3 4">
    <name type="scientific">Rhizobium straminoryzae</name>
    <dbReference type="NCBI Taxonomy" id="1387186"/>
    <lineage>
        <taxon>Bacteria</taxon>
        <taxon>Pseudomonadati</taxon>
        <taxon>Pseudomonadota</taxon>
        <taxon>Alphaproteobacteria</taxon>
        <taxon>Hyphomicrobiales</taxon>
        <taxon>Rhizobiaceae</taxon>
        <taxon>Rhizobium/Agrobacterium group</taxon>
        <taxon>Rhizobium</taxon>
    </lineage>
</organism>
<dbReference type="InterPro" id="IPR002491">
    <property type="entry name" value="ABC_transptr_periplasmic_BD"/>
</dbReference>
<feature type="domain" description="Fe/B12 periplasmic-binding" evidence="2">
    <location>
        <begin position="48"/>
        <end position="349"/>
    </location>
</feature>
<name>A0A549T9S2_9HYPH</name>